<evidence type="ECO:0000256" key="1">
    <source>
        <dbReference type="ARBA" id="ARBA00022729"/>
    </source>
</evidence>
<dbReference type="PROSITE" id="PS51257">
    <property type="entry name" value="PROKAR_LIPOPROTEIN"/>
    <property type="match status" value="1"/>
</dbReference>
<accession>A0ABR8SJ41</accession>
<keyword evidence="2" id="KW-0449">Lipoprotein</keyword>
<dbReference type="RefSeq" id="WP_191752897.1">
    <property type="nucleotide sequence ID" value="NZ_JACSQM010000002.1"/>
</dbReference>
<protein>
    <submittedName>
        <fullName evidence="2">Lipoprotein</fullName>
    </submittedName>
</protein>
<keyword evidence="1" id="KW-0732">Signal</keyword>
<evidence type="ECO:0000313" key="3">
    <source>
        <dbReference type="Proteomes" id="UP000603641"/>
    </source>
</evidence>
<dbReference type="Pfam" id="PF08139">
    <property type="entry name" value="LPAM_1"/>
    <property type="match status" value="1"/>
</dbReference>
<dbReference type="EMBL" id="JACSQM010000002">
    <property type="protein sequence ID" value="MBD7963506.1"/>
    <property type="molecule type" value="Genomic_DNA"/>
</dbReference>
<comment type="caution">
    <text evidence="2">The sequence shown here is derived from an EMBL/GenBank/DDBJ whole genome shotgun (WGS) entry which is preliminary data.</text>
</comment>
<evidence type="ECO:0000313" key="2">
    <source>
        <dbReference type="EMBL" id="MBD7963506.1"/>
    </source>
</evidence>
<sequence>MKKIIVLIGIVILLTGCMDDSKLRTDLISPQEAGNEVQSFFETAKNHNGIHLYQDKDEKIYLMLNAANILQNQPAITFSNFKVKEDGTTLKVYYEVETVADYEDKNLENHLFYEVELNRAYETIQL</sequence>
<reference evidence="2 3" key="1">
    <citation type="submission" date="2020-08" db="EMBL/GenBank/DDBJ databases">
        <title>A Genomic Blueprint of the Chicken Gut Microbiome.</title>
        <authorList>
            <person name="Gilroy R."/>
            <person name="Ravi A."/>
            <person name="Getino M."/>
            <person name="Pursley I."/>
            <person name="Horton D.L."/>
            <person name="Alikhan N.-F."/>
            <person name="Baker D."/>
            <person name="Gharbi K."/>
            <person name="Hall N."/>
            <person name="Watson M."/>
            <person name="Adriaenssens E.M."/>
            <person name="Foster-Nyarko E."/>
            <person name="Jarju S."/>
            <person name="Secka A."/>
            <person name="Antonio M."/>
            <person name="Oren A."/>
            <person name="Chaudhuri R."/>
            <person name="La Ragione R.M."/>
            <person name="Hildebrand F."/>
            <person name="Pallen M.J."/>
        </authorList>
    </citation>
    <scope>NUCLEOTIDE SEQUENCE [LARGE SCALE GENOMIC DNA]</scope>
    <source>
        <strain evidence="2 3">Sa2CUA10</strain>
    </source>
</reference>
<gene>
    <name evidence="2" type="ORF">H9648_05505</name>
</gene>
<organism evidence="2 3">
    <name type="scientific">Fictibacillus norfolkensis</name>
    <dbReference type="NCBI Taxonomy" id="2762233"/>
    <lineage>
        <taxon>Bacteria</taxon>
        <taxon>Bacillati</taxon>
        <taxon>Bacillota</taxon>
        <taxon>Bacilli</taxon>
        <taxon>Bacillales</taxon>
        <taxon>Fictibacillaceae</taxon>
        <taxon>Fictibacillus</taxon>
    </lineage>
</organism>
<proteinExistence type="predicted"/>
<dbReference type="InterPro" id="IPR012640">
    <property type="entry name" value="Membr_lipoprot_lipid_attach_CS"/>
</dbReference>
<name>A0ABR8SJ41_9BACL</name>
<keyword evidence="3" id="KW-1185">Reference proteome</keyword>
<dbReference type="Proteomes" id="UP000603641">
    <property type="component" value="Unassembled WGS sequence"/>
</dbReference>